<dbReference type="GeneID" id="3862062"/>
<feature type="compositionally biased region" description="Polar residues" evidence="1">
    <location>
        <begin position="359"/>
        <end position="370"/>
    </location>
</feature>
<feature type="region of interest" description="Disordered" evidence="1">
    <location>
        <begin position="522"/>
        <end position="550"/>
    </location>
</feature>
<evidence type="ECO:0000313" key="2">
    <source>
        <dbReference type="EMBL" id="CAI74708.1"/>
    </source>
</evidence>
<proteinExistence type="predicted"/>
<evidence type="ECO:0000313" key="3">
    <source>
        <dbReference type="Proteomes" id="UP000001950"/>
    </source>
</evidence>
<gene>
    <name evidence="2" type="ORF">TA12285</name>
</gene>
<evidence type="ECO:0000256" key="1">
    <source>
        <dbReference type="SAM" id="MobiDB-lite"/>
    </source>
</evidence>
<feature type="region of interest" description="Disordered" evidence="1">
    <location>
        <begin position="359"/>
        <end position="428"/>
    </location>
</feature>
<dbReference type="eggNOG" id="ENOG502S84I">
    <property type="taxonomic scope" value="Eukaryota"/>
</dbReference>
<dbReference type="VEuPathDB" id="PiroplasmaDB:TA12285"/>
<feature type="compositionally biased region" description="Polar residues" evidence="1">
    <location>
        <begin position="390"/>
        <end position="401"/>
    </location>
</feature>
<dbReference type="OMA" id="TRGMKNE"/>
<keyword evidence="3" id="KW-1185">Reference proteome</keyword>
<feature type="compositionally biased region" description="Basic and acidic residues" evidence="1">
    <location>
        <begin position="541"/>
        <end position="550"/>
    </location>
</feature>
<organism evidence="2 3">
    <name type="scientific">Theileria annulata</name>
    <dbReference type="NCBI Taxonomy" id="5874"/>
    <lineage>
        <taxon>Eukaryota</taxon>
        <taxon>Sar</taxon>
        <taxon>Alveolata</taxon>
        <taxon>Apicomplexa</taxon>
        <taxon>Aconoidasida</taxon>
        <taxon>Piroplasmida</taxon>
        <taxon>Theileriidae</taxon>
        <taxon>Theileria</taxon>
    </lineage>
</organism>
<name>Q4UDY1_THEAN</name>
<dbReference type="EMBL" id="CR940348">
    <property type="protein sequence ID" value="CAI74708.1"/>
    <property type="molecule type" value="Genomic_DNA"/>
</dbReference>
<feature type="compositionally biased region" description="Acidic residues" evidence="1">
    <location>
        <begin position="590"/>
        <end position="603"/>
    </location>
</feature>
<sequence length="2057" mass="237724">MELNDLSESQKELLQPLLELKTDVSLDSLVVLRDVFQDLSETYSTFAASIKDTEKKLLTCYNIASSGSLTPQACEALLMVRGNTPNLSNVILSATAEQAGVLKVMTSMLSFLNQVYEEANKFSESLDKSVVVPLTSFSNEYLKTFGKDENRAFRQDISGFIPKLKEFKNSPNYSHSEIRKYVDVVLKSHKELQDCLAYESQLTQYLASDDQFDTKLISKAKNRTVRAKVTLGNNIQNLFTNAPELREIVDFKNADVDVLSQISKVSKKQADVVSQLSKVNDKTNNSETGESPSEYHSHFCDLEKKRLELFSRCFQHWMDNHAKYKKGVYSQLELMWDEVVKFSPNNDFKRFEACLTGQTVESEPQHSRSVPTDDPYEGIWIPAHPGPIESDTQVQPDNTSRSSEHSKEDQMNVTVEESYESGNVSDEEYDTSLVDASYSTANANHITENKSYDEENVLDEDKNNAKDTYNIYKISENDFDQCSDSRYTPTEISKANESDILELTTTSVLNLGVPSHMKFLKRQKASKKPLKQEETNANDGKLVKPDETEKPEEIENIKLLSLESNYLDSDEYGTFIKHLEEKTDTRYKETDEEVSESEVEENQEEKTVAKSMEEAYKEDRMATEKESQSPKKEIDDKKLRYINPGVVGDPKRILRITRRRLDEHMLTLFNKCREKRLESQFDWLNDKVKNIVKLFEDYDAYPIVDFDQLVKQIDSAASTKADQSPRSVDGYVELSDRAVLAILPYSLYDKYMDEDQWTIFSLEMLVLMHQYVSSFLNHPCLNEETGELREYLLANLGILEQVLIKLRKTIETYKFRTSVSEFEYGILDVALKPRDSFTARSPAMRLHVMDIRYRILLLIDSFSKGDIVIHSEKLFVIKEFYQWMYRQLHFVHITLLQKLTRVIYLIPNHCKDLQDRWLRCINSKEPQEELLHGFKFGDKPLIDKIGNLVLKELLYSLGIVNSLKQYAISKVDKSCSVDSPRAGLLQNSDQSRENDGLVKGNLLELLRRLVMVEDLDEEFKSHFNLPEDERQMRQLKQEDFAINLSFYNDHEISVLAEVRSNKTTCFQRCITPRGRTVNKEKLKKTKRSNKSKKKEQKKIIKSVENDLMTNKSWNKYFNHRVDEVVLSKSFRMEEPVVLLICSYLHKYLTCDEIPMSDFPQHFQTILYLSSFMQTGILPNFNLLKHNVKDNENNNFKNQIPIIAHSIMAASSLWFYKINTPAENTPTEGVISTPAKDSTVEYSTQPNHTEDGFENYKRLRISSTGIKERLRSMVKLKFKITENVAKQLYILLQMPTNLHHLPVGLSDLDSYLLFDLLKYKIGGNFTPEDLMPNYTYQDKTSIELITLENITEMSNSVLTQLKAMDSNKACNKVQFIISQLINYQSPTLFTIISGNDTPNITDIGVKAGHSMGKSTYTTVGSTNPVRRASLDVKYNYDYSLLTPSSIERSIMTILFLRLSCVSFKNELFKCLCKFSQFVDSSGLFYVLSVFVMMFRALYPRLSDNIPNLSIFEADDENDKPHWNMINIFRYIVNRNAKVFVDECVDRVKETNDSSLDNNGLIPLITEEMLQMLRYQCTASSNVWNSFLQFGEFSSLLSNCSILHYKKVYEKLKINTELVMPEFRRLMVLQREFDSSYIVRTPASDPAQQEQRLLNCMFFCYKNSNHKLSGYAEFLKTIKDTLTRALEHKFVSMSDMIDSSVDNEDWKRVSTENSYTQGVVNLVTVLNACLKASFHLSPPVEWLILPFTSACENSIRSYNRAILKCYKLSNLYNIHANIIDGIPSGDGVGAGDDEKKAKKTLWKRLKNTLGVKSQKSSSYHHVVGLVDKYSNDFKSKTVMDDLTRIANMNYLSNNLMKVPEDIFGFYYSQIRQRDPEYEFLHDTIGTSLVSDVNRFFFLEPQQLLEIPHSKSLSSLIFASQRILKRESNQLIMDTITVVMWKLVLVDFKHHVFYNLYTPEVNTGYKIKDIVEKFPDSIFLFIDKIPQYYIQFAYNNFFEAFIKTVFYIIRYKSRDNKLTKSAIKVVYHDVDVLKKLLDKYSQDNLELLESLKNYIKSLIN</sequence>
<feature type="compositionally biased region" description="Polar residues" evidence="1">
    <location>
        <begin position="411"/>
        <end position="424"/>
    </location>
</feature>
<dbReference type="Proteomes" id="UP000001950">
    <property type="component" value="Chromosome 2"/>
</dbReference>
<dbReference type="KEGG" id="tan:TA12285"/>
<dbReference type="RefSeq" id="XP_952440.1">
    <property type="nucleotide sequence ID" value="XM_947347.1"/>
</dbReference>
<dbReference type="OrthoDB" id="341860at2759"/>
<feature type="region of interest" description="Disordered" evidence="1">
    <location>
        <begin position="585"/>
        <end position="610"/>
    </location>
</feature>
<dbReference type="InParanoid" id="Q4UDY1"/>
<accession>Q4UDY1</accession>
<reference evidence="2 3" key="1">
    <citation type="journal article" date="2005" name="Science">
        <title>Genome of the host-cell transforming parasite Theileria annulata compared with T. parva.</title>
        <authorList>
            <person name="Pain A."/>
            <person name="Renauld H."/>
            <person name="Berriman M."/>
            <person name="Murphy L."/>
            <person name="Yeats C.A."/>
            <person name="Weir W."/>
            <person name="Kerhornou A."/>
            <person name="Aslett M."/>
            <person name="Bishop R."/>
            <person name="Bouchier C."/>
            <person name="Cochet M."/>
            <person name="Coulson R.M.R."/>
            <person name="Cronin A."/>
            <person name="de Villiers E.P."/>
            <person name="Fraser A."/>
            <person name="Fosker N."/>
            <person name="Gardner M."/>
            <person name="Goble A."/>
            <person name="Griffiths-Jones S."/>
            <person name="Harris D.E."/>
            <person name="Katzer F."/>
            <person name="Larke N."/>
            <person name="Lord A."/>
            <person name="Maser P."/>
            <person name="McKellar S."/>
            <person name="Mooney P."/>
            <person name="Morton F."/>
            <person name="Nene V."/>
            <person name="O'Neil S."/>
            <person name="Price C."/>
            <person name="Quail M.A."/>
            <person name="Rabbinowitsch E."/>
            <person name="Rawlings N.D."/>
            <person name="Rutter S."/>
            <person name="Saunders D."/>
            <person name="Seeger K."/>
            <person name="Shah T."/>
            <person name="Squares R."/>
            <person name="Squares S."/>
            <person name="Tivey A."/>
            <person name="Walker A.R."/>
            <person name="Woodward J."/>
            <person name="Dobbelaere D.A.E."/>
            <person name="Langsley G."/>
            <person name="Rajandream M.A."/>
            <person name="McKeever D."/>
            <person name="Shiels B."/>
            <person name="Tait A."/>
            <person name="Barrell B.G."/>
            <person name="Hall N."/>
        </authorList>
    </citation>
    <scope>NUCLEOTIDE SEQUENCE [LARGE SCALE GENOMIC DNA]</scope>
    <source>
        <strain evidence="3">Ankara</strain>
    </source>
</reference>
<protein>
    <submittedName>
        <fullName evidence="2">Uncharacterized protein</fullName>
    </submittedName>
</protein>